<dbReference type="InterPro" id="IPR025559">
    <property type="entry name" value="Eis_dom"/>
</dbReference>
<dbReference type="InterPro" id="IPR041380">
    <property type="entry name" value="Acetyltransf_17"/>
</dbReference>
<name>A0ABQ5NJE1_9BACI</name>
<dbReference type="InterPro" id="IPR000182">
    <property type="entry name" value="GNAT_dom"/>
</dbReference>
<dbReference type="PANTHER" id="PTHR37817">
    <property type="entry name" value="N-ACETYLTRANSFERASE EIS"/>
    <property type="match status" value="1"/>
</dbReference>
<dbReference type="Gene3D" id="3.40.630.30">
    <property type="match status" value="2"/>
</dbReference>
<dbReference type="EMBL" id="BRZA01000002">
    <property type="protein sequence ID" value="GLC88485.1"/>
    <property type="molecule type" value="Genomic_DNA"/>
</dbReference>
<dbReference type="Pfam" id="PF13527">
    <property type="entry name" value="Acetyltransf_9"/>
    <property type="match status" value="1"/>
</dbReference>
<sequence>MEIKLVEEKDYQQIHQLRDYCFPNKYTDARRKDFHHWVEHSTTLGAYDGNKVVGQVLVLPLNMTIHGENYEMGGIGFVASYPEYRQQGIVKKLMMESLRQMRQNGQTVSVLAPFSVSFYRYFGWELFFDKLHYSIPQTLFPILGKKIDVMKRMSFEWVDPDLFQAIKEFHNEQALRTNGGMLRDDVWWNRLESRAPDSHLAAYFKDDQIAGYIRYAIQGTTFVVHDFVVKDMEAEQAIWRYVTSHAASVTTIQGVTANHQHFGFYFQEPQFKREIVQDIMVRIVDVLAFMKRYQWESVEKPLYVRIEDRFCEWNEQLYQINGNGDVQIMEENTVAPASIITLPIHLFSAMMVGHLSIKEAVMFAGQQYDKEIIDRWQQALPANKPVFYEYF</sequence>
<dbReference type="PANTHER" id="PTHR37817:SF1">
    <property type="entry name" value="N-ACETYLTRANSFERASE EIS"/>
    <property type="match status" value="1"/>
</dbReference>
<comment type="caution">
    <text evidence="2">The sequence shown here is derived from an EMBL/GenBank/DDBJ whole genome shotgun (WGS) entry which is preliminary data.</text>
</comment>
<keyword evidence="3" id="KW-1185">Reference proteome</keyword>
<protein>
    <submittedName>
        <fullName evidence="2">Acetyltransferase</fullName>
    </submittedName>
</protein>
<dbReference type="RefSeq" id="WP_264988249.1">
    <property type="nucleotide sequence ID" value="NZ_BRZA01000002.1"/>
</dbReference>
<organism evidence="2 3">
    <name type="scientific">Lysinibacillus piscis</name>
    <dbReference type="NCBI Taxonomy" id="2518931"/>
    <lineage>
        <taxon>Bacteria</taxon>
        <taxon>Bacillati</taxon>
        <taxon>Bacillota</taxon>
        <taxon>Bacilli</taxon>
        <taxon>Bacillales</taxon>
        <taxon>Bacillaceae</taxon>
        <taxon>Lysinibacillus</taxon>
    </lineage>
</organism>
<dbReference type="InterPro" id="IPR016181">
    <property type="entry name" value="Acyl_CoA_acyltransferase"/>
</dbReference>
<evidence type="ECO:0000313" key="3">
    <source>
        <dbReference type="Proteomes" id="UP001065593"/>
    </source>
</evidence>
<dbReference type="Gene3D" id="3.30.1050.10">
    <property type="entry name" value="SCP2 sterol-binding domain"/>
    <property type="match status" value="1"/>
</dbReference>
<gene>
    <name evidence="2" type="ORF">LYSBPC_16120</name>
</gene>
<dbReference type="InterPro" id="IPR051554">
    <property type="entry name" value="Acetyltransferase_Eis"/>
</dbReference>
<dbReference type="SUPFAM" id="SSF55718">
    <property type="entry name" value="SCP-like"/>
    <property type="match status" value="1"/>
</dbReference>
<feature type="domain" description="N-acetyltransferase" evidence="1">
    <location>
        <begin position="1"/>
        <end position="148"/>
    </location>
</feature>
<dbReference type="Proteomes" id="UP001065593">
    <property type="component" value="Unassembled WGS sequence"/>
</dbReference>
<reference evidence="2" key="1">
    <citation type="submission" date="2022-08" db="EMBL/GenBank/DDBJ databases">
        <title>Draft genome sequence of Lysinibacillus sp. strain KH24.</title>
        <authorList>
            <person name="Kanbe H."/>
            <person name="Itoh H."/>
        </authorList>
    </citation>
    <scope>NUCLEOTIDE SEQUENCE</scope>
    <source>
        <strain evidence="2">KH24</strain>
    </source>
</reference>
<dbReference type="CDD" id="cd04301">
    <property type="entry name" value="NAT_SF"/>
    <property type="match status" value="1"/>
</dbReference>
<evidence type="ECO:0000313" key="2">
    <source>
        <dbReference type="EMBL" id="GLC88485.1"/>
    </source>
</evidence>
<dbReference type="SUPFAM" id="SSF55729">
    <property type="entry name" value="Acyl-CoA N-acyltransferases (Nat)"/>
    <property type="match status" value="1"/>
</dbReference>
<dbReference type="InterPro" id="IPR036527">
    <property type="entry name" value="SCP2_sterol-bd_dom_sf"/>
</dbReference>
<accession>A0ABQ5NJE1</accession>
<dbReference type="Pfam" id="PF17668">
    <property type="entry name" value="Acetyltransf_17"/>
    <property type="match status" value="1"/>
</dbReference>
<evidence type="ECO:0000259" key="1">
    <source>
        <dbReference type="PROSITE" id="PS51186"/>
    </source>
</evidence>
<dbReference type="Pfam" id="PF13530">
    <property type="entry name" value="SCP2_2"/>
    <property type="match status" value="1"/>
</dbReference>
<proteinExistence type="predicted"/>
<dbReference type="PROSITE" id="PS51186">
    <property type="entry name" value="GNAT"/>
    <property type="match status" value="1"/>
</dbReference>